<accession>A0A1H6LW27</accession>
<evidence type="ECO:0000313" key="6">
    <source>
        <dbReference type="Proteomes" id="UP000198988"/>
    </source>
</evidence>
<name>A0A1H6LW27_9GAMM</name>
<dbReference type="InterPro" id="IPR025669">
    <property type="entry name" value="AAA_dom"/>
</dbReference>
<dbReference type="STRING" id="235205.BAZSYMB_SCAFFOLD00008_33"/>
<dbReference type="AlphaFoldDB" id="A0A1H6LW27"/>
<dbReference type="CDD" id="cd02042">
    <property type="entry name" value="ParAB_family"/>
    <property type="match status" value="1"/>
</dbReference>
<evidence type="ECO:0000259" key="2">
    <source>
        <dbReference type="Pfam" id="PF13614"/>
    </source>
</evidence>
<evidence type="ECO:0000313" key="3">
    <source>
        <dbReference type="EMBL" id="SEH93014.1"/>
    </source>
</evidence>
<reference evidence="3" key="1">
    <citation type="submission" date="2016-06" db="EMBL/GenBank/DDBJ databases">
        <authorList>
            <person name="Olsen C.W."/>
            <person name="Carey S."/>
            <person name="Hinshaw L."/>
            <person name="Karasin A.I."/>
        </authorList>
    </citation>
    <scope>NUCLEOTIDE SEQUENCE [LARGE SCALE GENOMIC DNA]</scope>
    <source>
        <strain evidence="4">BazSymA</strain>
        <strain evidence="3">BazSymB</strain>
    </source>
</reference>
<dbReference type="Pfam" id="PF13614">
    <property type="entry name" value="AAA_31"/>
    <property type="match status" value="1"/>
</dbReference>
<sequence>MAIIFSIANQKGGVGKTTTAVNLSAALQTIRKRVLMVDIDPQGNATMGCGIDKHDLQYSTCEVLLGECSIENTIVHSDKVKIDVIPSNTDLITAEIALIKNGNSEYLLKEALAKVSNKYDYIIIDCPPSLNMLTINAFTASNGILIPMQCEYYALEGLSALIQTIERIQATTNPDLEITGLIRTMYDARNKLSNEVSVQLQQYFSKKVFKTIIPRNIKLAEAPSFGQAAINYARSSKGAISYVSLASEIVGKQKTLN</sequence>
<dbReference type="InterPro" id="IPR027417">
    <property type="entry name" value="P-loop_NTPase"/>
</dbReference>
<dbReference type="InterPro" id="IPR050678">
    <property type="entry name" value="DNA_Partitioning_ATPase"/>
</dbReference>
<evidence type="ECO:0000313" key="4">
    <source>
        <dbReference type="EMBL" id="SEH99564.1"/>
    </source>
</evidence>
<comment type="similarity">
    <text evidence="1">To B.subtilis soj.</text>
</comment>
<evidence type="ECO:0000256" key="1">
    <source>
        <dbReference type="ARBA" id="ARBA00060876"/>
    </source>
</evidence>
<dbReference type="PANTHER" id="PTHR13696:SF52">
    <property type="entry name" value="PARA FAMILY PROTEIN CT_582"/>
    <property type="match status" value="1"/>
</dbReference>
<protein>
    <submittedName>
        <fullName evidence="3">Cobyric acid synthase CobQ</fullName>
    </submittedName>
</protein>
<dbReference type="FunFam" id="3.40.50.300:FF:000285">
    <property type="entry name" value="Sporulation initiation inhibitor Soj"/>
    <property type="match status" value="1"/>
</dbReference>
<dbReference type="Proteomes" id="UP000198559">
    <property type="component" value="Unassembled WGS sequence"/>
</dbReference>
<dbReference type="PANTHER" id="PTHR13696">
    <property type="entry name" value="P-LOOP CONTAINING NUCLEOSIDE TRIPHOSPHATE HYDROLASE"/>
    <property type="match status" value="1"/>
</dbReference>
<dbReference type="Proteomes" id="UP000198988">
    <property type="component" value="Unassembled WGS sequence"/>
</dbReference>
<proteinExistence type="predicted"/>
<dbReference type="EMBL" id="CVUD02000245">
    <property type="protein sequence ID" value="SEH93014.1"/>
    <property type="molecule type" value="Genomic_DNA"/>
</dbReference>
<gene>
    <name evidence="4" type="ORF">BAZSYMA_ACONTIG00102_7</name>
    <name evidence="3" type="ORF">BAZSYMB_SCAFFOLD00008_33</name>
</gene>
<dbReference type="OrthoDB" id="9815116at2"/>
<dbReference type="RefSeq" id="WP_090717663.1">
    <property type="nucleotide sequence ID" value="NZ_CAESAP020000107.1"/>
</dbReference>
<feature type="domain" description="AAA" evidence="2">
    <location>
        <begin position="4"/>
        <end position="178"/>
    </location>
</feature>
<organism evidence="3 5">
    <name type="scientific">Bathymodiolus azoricus thioautotrophic gill symbiont</name>
    <dbReference type="NCBI Taxonomy" id="235205"/>
    <lineage>
        <taxon>Bacteria</taxon>
        <taxon>Pseudomonadati</taxon>
        <taxon>Pseudomonadota</taxon>
        <taxon>Gammaproteobacteria</taxon>
        <taxon>sulfur-oxidizing symbionts</taxon>
    </lineage>
</organism>
<dbReference type="EMBL" id="CDSC02000414">
    <property type="protein sequence ID" value="SEH99564.1"/>
    <property type="molecule type" value="Genomic_DNA"/>
</dbReference>
<evidence type="ECO:0000313" key="5">
    <source>
        <dbReference type="Proteomes" id="UP000198559"/>
    </source>
</evidence>
<dbReference type="SUPFAM" id="SSF52540">
    <property type="entry name" value="P-loop containing nucleoside triphosphate hydrolases"/>
    <property type="match status" value="1"/>
</dbReference>
<reference evidence="5 6" key="2">
    <citation type="submission" date="2016-06" db="EMBL/GenBank/DDBJ databases">
        <authorList>
            <person name="Petersen J."/>
            <person name="Sayavedra L."/>
        </authorList>
    </citation>
    <scope>NUCLEOTIDE SEQUENCE [LARGE SCALE GENOMIC DNA]</scope>
    <source>
        <strain evidence="6">BazSymA</strain>
        <strain evidence="5">BazSymB</strain>
    </source>
</reference>
<dbReference type="PIRSF" id="PIRSF009320">
    <property type="entry name" value="Nuc_binding_HP_1000"/>
    <property type="match status" value="1"/>
</dbReference>
<dbReference type="Gene3D" id="3.40.50.300">
    <property type="entry name" value="P-loop containing nucleotide triphosphate hydrolases"/>
    <property type="match status" value="1"/>
</dbReference>